<dbReference type="Proteomes" id="UP000708208">
    <property type="component" value="Unassembled WGS sequence"/>
</dbReference>
<comment type="caution">
    <text evidence="6">The sequence shown here is derived from an EMBL/GenBank/DDBJ whole genome shotgun (WGS) entry which is preliminary data.</text>
</comment>
<dbReference type="Pfam" id="PF01070">
    <property type="entry name" value="FMN_dh"/>
    <property type="match status" value="1"/>
</dbReference>
<comment type="similarity">
    <text evidence="2">Belongs to the UDP-glycosyltransferase family.</text>
</comment>
<dbReference type="InterPro" id="IPR002213">
    <property type="entry name" value="UDP_glucos_trans"/>
</dbReference>
<dbReference type="AlphaFoldDB" id="A0A8J2LHK8"/>
<keyword evidence="4" id="KW-0808">Transferase</keyword>
<dbReference type="GO" id="GO:0016491">
    <property type="term" value="F:oxidoreductase activity"/>
    <property type="evidence" value="ECO:0007669"/>
    <property type="project" value="InterPro"/>
</dbReference>
<evidence type="ECO:0000256" key="3">
    <source>
        <dbReference type="ARBA" id="ARBA00022676"/>
    </source>
</evidence>
<dbReference type="GO" id="GO:0008194">
    <property type="term" value="F:UDP-glycosyltransferase activity"/>
    <property type="evidence" value="ECO:0007669"/>
    <property type="project" value="InterPro"/>
</dbReference>
<evidence type="ECO:0000313" key="6">
    <source>
        <dbReference type="EMBL" id="CAG7836477.1"/>
    </source>
</evidence>
<protein>
    <recommendedName>
        <fullName evidence="5">FMN-dependent dehydrogenase domain-containing protein</fullName>
    </recommendedName>
</protein>
<evidence type="ECO:0000313" key="7">
    <source>
        <dbReference type="Proteomes" id="UP000708208"/>
    </source>
</evidence>
<dbReference type="InterPro" id="IPR050271">
    <property type="entry name" value="UDP-glycosyltransferase"/>
</dbReference>
<reference evidence="6" key="1">
    <citation type="submission" date="2021-06" db="EMBL/GenBank/DDBJ databases">
        <authorList>
            <person name="Hodson N. C."/>
            <person name="Mongue J. A."/>
            <person name="Jaron S. K."/>
        </authorList>
    </citation>
    <scope>NUCLEOTIDE SEQUENCE</scope>
</reference>
<dbReference type="PANTHER" id="PTHR48043:SF145">
    <property type="entry name" value="FI06409P-RELATED"/>
    <property type="match status" value="1"/>
</dbReference>
<evidence type="ECO:0000256" key="1">
    <source>
        <dbReference type="ARBA" id="ARBA00001917"/>
    </source>
</evidence>
<dbReference type="Pfam" id="PF00201">
    <property type="entry name" value="UDPGT"/>
    <property type="match status" value="2"/>
</dbReference>
<proteinExistence type="inferred from homology"/>
<keyword evidence="3" id="KW-0328">Glycosyltransferase</keyword>
<evidence type="ECO:0000259" key="5">
    <source>
        <dbReference type="Pfam" id="PF01070"/>
    </source>
</evidence>
<evidence type="ECO:0000256" key="2">
    <source>
        <dbReference type="ARBA" id="ARBA00009995"/>
    </source>
</evidence>
<comment type="cofactor">
    <cofactor evidence="1">
        <name>FMN</name>
        <dbReference type="ChEBI" id="CHEBI:58210"/>
    </cofactor>
</comment>
<gene>
    <name evidence="6" type="ORF">AFUS01_LOCUS45717</name>
</gene>
<dbReference type="PANTHER" id="PTHR48043">
    <property type="entry name" value="EG:EG0003.4 PROTEIN-RELATED"/>
    <property type="match status" value="1"/>
</dbReference>
<feature type="domain" description="FMN-dependent dehydrogenase" evidence="5">
    <location>
        <begin position="1"/>
        <end position="52"/>
    </location>
</feature>
<keyword evidence="7" id="KW-1185">Reference proteome</keyword>
<dbReference type="CDD" id="cd03784">
    <property type="entry name" value="GT1_Gtf-like"/>
    <property type="match status" value="1"/>
</dbReference>
<organism evidence="6 7">
    <name type="scientific">Allacma fusca</name>
    <dbReference type="NCBI Taxonomy" id="39272"/>
    <lineage>
        <taxon>Eukaryota</taxon>
        <taxon>Metazoa</taxon>
        <taxon>Ecdysozoa</taxon>
        <taxon>Arthropoda</taxon>
        <taxon>Hexapoda</taxon>
        <taxon>Collembola</taxon>
        <taxon>Symphypleona</taxon>
        <taxon>Sminthuridae</taxon>
        <taxon>Allacma</taxon>
    </lineage>
</organism>
<accession>A0A8J2LHK8</accession>
<evidence type="ECO:0000256" key="4">
    <source>
        <dbReference type="ARBA" id="ARBA00022679"/>
    </source>
</evidence>
<dbReference type="OrthoDB" id="5835829at2759"/>
<dbReference type="InterPro" id="IPR000262">
    <property type="entry name" value="FMN-dep_DH"/>
</dbReference>
<sequence>MVFVGRPALWGLSVGGEKGAKRLLEILRDELDLTMALAGTPDVRDINSSYLTRRPAKILFYMGLSSHSHRVALQPLATKLASLGHEITFFSPIEPTILNANITEFCPDVLKTANDKAIKSAGDANGEEYIYAFAYLMKAKVIAFPSSATQLPADFDVFGFPIESWFTGFYSNSYWYIPDRVFNCFHTIVSFFVYRDYHLNKMESLVKTSFNFEFPPLIELMGKTDLVFLNEHFSAAYSRPLPQNIVPVGGIHVEASEGILPQEIQDFLSDTDQFIYISFGSVIKVSLFPPTVQQYFFDSIKSFQGIKFLWKWEGEVPENFPENILTRSWFPQQDILAHPKCKGFITQGGQMKTLSHSIDELLHNRTYRDSAQEVSKRFRDRPMSALDTAVWWTEYVLRHDTSHLSSLSQDVPTIGNKISLSIVML</sequence>
<name>A0A8J2LHK8_9HEXA</name>
<dbReference type="EMBL" id="CAJVCH010571046">
    <property type="protein sequence ID" value="CAG7836477.1"/>
    <property type="molecule type" value="Genomic_DNA"/>
</dbReference>